<dbReference type="SMART" id="SM00507">
    <property type="entry name" value="HNHc"/>
    <property type="match status" value="1"/>
</dbReference>
<dbReference type="GO" id="GO:0003676">
    <property type="term" value="F:nucleic acid binding"/>
    <property type="evidence" value="ECO:0007669"/>
    <property type="project" value="InterPro"/>
</dbReference>
<proteinExistence type="predicted"/>
<protein>
    <submittedName>
        <fullName evidence="3">HNH endonuclease</fullName>
    </submittedName>
</protein>
<dbReference type="GO" id="GO:0004519">
    <property type="term" value="F:endonuclease activity"/>
    <property type="evidence" value="ECO:0007669"/>
    <property type="project" value="UniProtKB-KW"/>
</dbReference>
<feature type="compositionally biased region" description="Basic residues" evidence="1">
    <location>
        <begin position="82"/>
        <end position="100"/>
    </location>
</feature>
<dbReference type="InterPro" id="IPR002711">
    <property type="entry name" value="HNH"/>
</dbReference>
<evidence type="ECO:0000256" key="1">
    <source>
        <dbReference type="SAM" id="MobiDB-lite"/>
    </source>
</evidence>
<keyword evidence="3" id="KW-0540">Nuclease</keyword>
<dbReference type="EMBL" id="MH727550">
    <property type="protein sequence ID" value="AYB69488.1"/>
    <property type="molecule type" value="Genomic_DNA"/>
</dbReference>
<dbReference type="KEGG" id="vg:55003900"/>
<dbReference type="CDD" id="cd00085">
    <property type="entry name" value="HNHc"/>
    <property type="match status" value="1"/>
</dbReference>
<dbReference type="GO" id="GO:0008270">
    <property type="term" value="F:zinc ion binding"/>
    <property type="evidence" value="ECO:0007669"/>
    <property type="project" value="InterPro"/>
</dbReference>
<accession>A0A385UDE2</accession>
<evidence type="ECO:0000313" key="3">
    <source>
        <dbReference type="EMBL" id="AYB69488.1"/>
    </source>
</evidence>
<evidence type="ECO:0000259" key="2">
    <source>
        <dbReference type="SMART" id="SM00507"/>
    </source>
</evidence>
<keyword evidence="4" id="KW-1185">Reference proteome</keyword>
<dbReference type="Pfam" id="PF01844">
    <property type="entry name" value="HNH"/>
    <property type="match status" value="1"/>
</dbReference>
<feature type="region of interest" description="Disordered" evidence="1">
    <location>
        <begin position="78"/>
        <end position="100"/>
    </location>
</feature>
<reference evidence="4" key="1">
    <citation type="submission" date="2018-08" db="EMBL/GenBank/DDBJ databases">
        <authorList>
            <person name="Pathak A."/>
            <person name="Staton O.A."/>
            <person name="Aldaher A.R."/>
            <person name="Baird K.M."/>
            <person name="Borah A."/>
            <person name="Haggard G.E."/>
            <person name="Meesala S."/>
            <person name="Nealy S.L."/>
            <person name="Ramdas R."/>
            <person name="Rocha M."/>
            <person name="Sristi D."/>
            <person name="Thukral S."/>
            <person name="Walls C.E."/>
            <person name="Waqas M."/>
            <person name="Williams M.R."/>
            <person name="Winters A.K."/>
            <person name="Sahawneh K.J."/>
            <person name="Monti D.L."/>
            <person name="Garlena R.A."/>
            <person name="Russell D.A."/>
            <person name="Pope W.H."/>
            <person name="Jacobs-Sera D."/>
            <person name="Hatfull G.F."/>
        </authorList>
    </citation>
    <scope>NUCLEOTIDE SEQUENCE [LARGE SCALE GENOMIC DNA]</scope>
</reference>
<name>A0A385UDE2_9CAUD</name>
<organism evidence="3 4">
    <name type="scientific">Corynebacterium phage Juicebox</name>
    <dbReference type="NCBI Taxonomy" id="2301600"/>
    <lineage>
        <taxon>Viruses</taxon>
        <taxon>Duplodnaviria</taxon>
        <taxon>Heunggongvirae</taxon>
        <taxon>Uroviricota</taxon>
        <taxon>Caudoviricetes</taxon>
        <taxon>Juiceboxvirus</taxon>
        <taxon>Juiceboxvirus juicebox</taxon>
    </lineage>
</organism>
<keyword evidence="3" id="KW-0378">Hydrolase</keyword>
<gene>
    <name evidence="3" type="primary">59</name>
    <name evidence="3" type="ORF">JUICEBOX_59</name>
</gene>
<sequence length="100" mass="10901">MAGWRSNSCGPRSRGFPEAVRLAILSRDRYQCQLAYPGCAGTATDADHVIPVFEGGNDEMTNGQAACPACHKIKTQAEAARARRRRARRPAPRHPGLRAD</sequence>
<dbReference type="InterPro" id="IPR003615">
    <property type="entry name" value="HNH_nuc"/>
</dbReference>
<dbReference type="Proteomes" id="UP000281572">
    <property type="component" value="Segment"/>
</dbReference>
<feature type="domain" description="HNH nuclease" evidence="2">
    <location>
        <begin position="19"/>
        <end position="72"/>
    </location>
</feature>
<evidence type="ECO:0000313" key="4">
    <source>
        <dbReference type="Proteomes" id="UP000281572"/>
    </source>
</evidence>
<keyword evidence="3" id="KW-0255">Endonuclease</keyword>
<dbReference type="GeneID" id="55003900"/>
<dbReference type="Gene3D" id="1.10.30.50">
    <property type="match status" value="1"/>
</dbReference>
<dbReference type="RefSeq" id="YP_009812828.1">
    <property type="nucleotide sequence ID" value="NC_048070.1"/>
</dbReference>